<keyword evidence="1" id="KW-1133">Transmembrane helix</keyword>
<keyword evidence="3" id="KW-1185">Reference proteome</keyword>
<sequence length="319" mass="36895">MQVRHALPEDATREAIALVTTQRVLTRSETIRLLDEHYSRATIPPPIGETARALEAIAHLWCMIQVQVSTSQYLPRSDIVWAEDETLSAVVKQYFDWRKAACPPEPSKHIDTGISAAQLTHYNGVQIMWTSNLAEHLAWNPRSRVLRVFEHKVWVWNNLRHPEHAVIPADVLNELMCTLNLLFPLYDAPTRSLLEKHDMIGSFYGLGYCGKDRSFEWNTYRYWRKEIQGLNELLSEPPRGMSQFWKPDRDRRNLLSLALFWLSGVMVLVLTIIGSVCGILSVQYSKEQTRLSALQWEFSLALACRDPDTRRDFPEFCEK</sequence>
<dbReference type="AlphaFoldDB" id="A0AA39XWA9"/>
<evidence type="ECO:0000313" key="2">
    <source>
        <dbReference type="EMBL" id="KAK0641447.1"/>
    </source>
</evidence>
<gene>
    <name evidence="2" type="ORF">B0T16DRAFT_461510</name>
</gene>
<evidence type="ECO:0000313" key="3">
    <source>
        <dbReference type="Proteomes" id="UP001174936"/>
    </source>
</evidence>
<reference evidence="2" key="1">
    <citation type="submission" date="2023-06" db="EMBL/GenBank/DDBJ databases">
        <title>Genome-scale phylogeny and comparative genomics of the fungal order Sordariales.</title>
        <authorList>
            <consortium name="Lawrence Berkeley National Laboratory"/>
            <person name="Hensen N."/>
            <person name="Bonometti L."/>
            <person name="Westerberg I."/>
            <person name="Brannstrom I.O."/>
            <person name="Guillou S."/>
            <person name="Cros-Aarteil S."/>
            <person name="Calhoun S."/>
            <person name="Haridas S."/>
            <person name="Kuo A."/>
            <person name="Mondo S."/>
            <person name="Pangilinan J."/>
            <person name="Riley R."/>
            <person name="Labutti K."/>
            <person name="Andreopoulos B."/>
            <person name="Lipzen A."/>
            <person name="Chen C."/>
            <person name="Yanf M."/>
            <person name="Daum C."/>
            <person name="Ng V."/>
            <person name="Clum A."/>
            <person name="Steindorff A."/>
            <person name="Ohm R."/>
            <person name="Martin F."/>
            <person name="Silar P."/>
            <person name="Natvig D."/>
            <person name="Lalanne C."/>
            <person name="Gautier V."/>
            <person name="Ament-Velasquez S.L."/>
            <person name="Kruys A."/>
            <person name="Hutchinson M.I."/>
            <person name="Powell A.J."/>
            <person name="Barry K."/>
            <person name="Miller A.N."/>
            <person name="Grigoriev I.V."/>
            <person name="Debuchy R."/>
            <person name="Gladieux P."/>
            <person name="Thoren M.H."/>
            <person name="Johannesson H."/>
        </authorList>
    </citation>
    <scope>NUCLEOTIDE SEQUENCE</scope>
    <source>
        <strain evidence="2">SMH2532-1</strain>
    </source>
</reference>
<name>A0AA39XWA9_9PEZI</name>
<dbReference type="Proteomes" id="UP001174936">
    <property type="component" value="Unassembled WGS sequence"/>
</dbReference>
<dbReference type="EMBL" id="JAULSV010000006">
    <property type="protein sequence ID" value="KAK0641447.1"/>
    <property type="molecule type" value="Genomic_DNA"/>
</dbReference>
<organism evidence="2 3">
    <name type="scientific">Cercophora newfieldiana</name>
    <dbReference type="NCBI Taxonomy" id="92897"/>
    <lineage>
        <taxon>Eukaryota</taxon>
        <taxon>Fungi</taxon>
        <taxon>Dikarya</taxon>
        <taxon>Ascomycota</taxon>
        <taxon>Pezizomycotina</taxon>
        <taxon>Sordariomycetes</taxon>
        <taxon>Sordariomycetidae</taxon>
        <taxon>Sordariales</taxon>
        <taxon>Lasiosphaeriaceae</taxon>
        <taxon>Cercophora</taxon>
    </lineage>
</organism>
<protein>
    <submittedName>
        <fullName evidence="2">Uncharacterized protein</fullName>
    </submittedName>
</protein>
<evidence type="ECO:0000256" key="1">
    <source>
        <dbReference type="SAM" id="Phobius"/>
    </source>
</evidence>
<feature type="transmembrane region" description="Helical" evidence="1">
    <location>
        <begin position="258"/>
        <end position="282"/>
    </location>
</feature>
<accession>A0AA39XWA9</accession>
<keyword evidence="1" id="KW-0472">Membrane</keyword>
<keyword evidence="1" id="KW-0812">Transmembrane</keyword>
<comment type="caution">
    <text evidence="2">The sequence shown here is derived from an EMBL/GenBank/DDBJ whole genome shotgun (WGS) entry which is preliminary data.</text>
</comment>
<proteinExistence type="predicted"/>